<name>A0A6V6ZA56_9FLAO</name>
<accession>A0A6V6ZA56</accession>
<keyword evidence="4 6" id="KW-0472">Membrane</keyword>
<feature type="compositionally biased region" description="Basic and acidic residues" evidence="5">
    <location>
        <begin position="1673"/>
        <end position="1688"/>
    </location>
</feature>
<dbReference type="InterPro" id="IPR008023">
    <property type="entry name" value="DUF748"/>
</dbReference>
<reference evidence="8 9" key="1">
    <citation type="submission" date="2020-06" db="EMBL/GenBank/DDBJ databases">
        <authorList>
            <person name="Criscuolo A."/>
        </authorList>
    </citation>
    <scope>NUCLEOTIDE SEQUENCE [LARGE SCALE GENOMIC DNA]</scope>
    <source>
        <strain evidence="9">CIP 110025</strain>
    </source>
</reference>
<dbReference type="InterPro" id="IPR007452">
    <property type="entry name" value="TamB_C"/>
</dbReference>
<evidence type="ECO:0000256" key="3">
    <source>
        <dbReference type="ARBA" id="ARBA00022989"/>
    </source>
</evidence>
<evidence type="ECO:0000256" key="4">
    <source>
        <dbReference type="ARBA" id="ARBA00023136"/>
    </source>
</evidence>
<proteinExistence type="predicted"/>
<dbReference type="EMBL" id="CAIJDO010000226">
    <property type="protein sequence ID" value="CAD0008535.1"/>
    <property type="molecule type" value="Genomic_DNA"/>
</dbReference>
<dbReference type="PANTHER" id="PTHR36985">
    <property type="entry name" value="TRANSLOCATION AND ASSEMBLY MODULE SUBUNIT TAMB"/>
    <property type="match status" value="1"/>
</dbReference>
<dbReference type="GO" id="GO:0005886">
    <property type="term" value="C:plasma membrane"/>
    <property type="evidence" value="ECO:0007669"/>
    <property type="project" value="InterPro"/>
</dbReference>
<comment type="caution">
    <text evidence="8">The sequence shown here is derived from an EMBL/GenBank/DDBJ whole genome shotgun (WGS) entry which is preliminary data.</text>
</comment>
<evidence type="ECO:0000256" key="2">
    <source>
        <dbReference type="ARBA" id="ARBA00022692"/>
    </source>
</evidence>
<dbReference type="Proteomes" id="UP000556700">
    <property type="component" value="Unassembled WGS sequence"/>
</dbReference>
<evidence type="ECO:0000259" key="7">
    <source>
        <dbReference type="Pfam" id="PF04357"/>
    </source>
</evidence>
<evidence type="ECO:0000256" key="6">
    <source>
        <dbReference type="SAM" id="Phobius"/>
    </source>
</evidence>
<gene>
    <name evidence="8" type="ORF">FLACHUCJ7_03820</name>
</gene>
<feature type="region of interest" description="Disordered" evidence="5">
    <location>
        <begin position="1673"/>
        <end position="1699"/>
    </location>
</feature>
<keyword evidence="9" id="KW-1185">Reference proteome</keyword>
<evidence type="ECO:0000313" key="9">
    <source>
        <dbReference type="Proteomes" id="UP000556700"/>
    </source>
</evidence>
<organism evidence="8 9">
    <name type="scientific">Flavobacterium chungangense</name>
    <dbReference type="NCBI Taxonomy" id="554283"/>
    <lineage>
        <taxon>Bacteria</taxon>
        <taxon>Pseudomonadati</taxon>
        <taxon>Bacteroidota</taxon>
        <taxon>Flavobacteriia</taxon>
        <taxon>Flavobacteriales</taxon>
        <taxon>Flavobacteriaceae</taxon>
        <taxon>Flavobacterium</taxon>
    </lineage>
</organism>
<sequence>MNKKTIHYFKKTLRILLWCVGSVIALLLLLIILIQVPSVQNYAKDKAITFLHKKIKTKVSLDKIAIKFPKEVVLEGFYFEDQKKNILLSGKRLEVDVDLVKLISSELEINSVSLENVKANIYRDKNGIFNFDYIIKAFESKEPKDPDSKPFKIAVVKVNLDNVSFNFKDDFAKNDVKVKLLHFDTYFNNFDLDKMNFDIPNINLNGLKLVLDQDAVEKIAEVSVKTVDTISKRKDFRLKLNKIRLSKIDVSYDNKDSRLDSGIKLGSLNLNVNEIDLNKQLLDFDTFELKNLRGNLRLGVKDKQLKTPSLDSTSIKQAGWKVKLKDVRIQNIAFKFDNMESKPTQKGIDYSHLDLSKFDLQAAKLYYGNDTISGNIKSLSANEKRGLQIQSLKTNFFYDPKNASLDNLYIRTPQTLLQNKIKLRYSSLAALKKDLPNLVIDANLKDSKVGFKDILLFAPDLHKTNPFRDNPNAILYLNTRLNGRLKNLNIPLFEMSGIGTTKVSLSGKIIGLPDAQKANYDLNIKKLSSTSKDVYSFVPKGTIPKNIQLPSQFNLNGKFKGSVQNFKTNLALNSTFGNAKIDALFDQRIKKKEKYDATVYLLDFDLGRLIKNDSIGKITLKAKVKGKGMDPETAVAELDGIVQKAVFNRYTYRDLALKGNIENGSFAVKSGMSDPNLNFKLTASGNTKQKYPSIKLKLNLDIADLEKLNLHAGPMKLRGNIDADVANSNPDFLNGKVFLSNVQILKDTEPIVLDSVRVIAFSDNTRNNIKISSQFLQAEADGKYKLTTLTSAIKKSLSKYIDLKNPKVNGESDEQRLTFKLKIDNDPILFKLIPKLTGLEPVNITGKYNNVTDTLEIKGTIPRIVYGTNTISDGKINIEAKENALEYRVSVATIESGAIKVPFTSLSGKVENNNLTYALEIQDAKQKQQYFIAGVFKAENSKNILKIDAENFVLNYEKWNIDPENAVEIGDKRLYINKFYLENAGNELKIQSQGTQNNAPLQVDFENFKIETILNMVKKDKLLMQGLINGNAVVENVMTSPTFTSDLKIDDFAFRGEAVGNIEVKVDNKTNNVLAANVMLTGQENDVNVKGNYRISDGNLDFNVDINKLTIKSIQGFTMENITEGTGYLSGNFKIVGTTSSPKVSGELNFNDTGFRITQLNSYFKTNQEKITFNNDVITFDKFTLYDQNDNELSVNGTIQSPDFKNYNFGLTVTADNFRAINSKAADNDLFYGDLFLDTKLNIKGTLDSPVIGGNIKINEETKFSVVLPQSDPSIADREGIVEFVNEDNLYLKQTVEMENKLNQSPLKGMDVSVDITIDKEAELTLVIDKGNGDYLNLKGEAQLTGGIDPSGKTTLTGKYEFSEGAYEMNFNMIRRKFDIQKGSSITWNGEPTMATLNITAIYKVETAPIDLLGNQLAVSPTIRNTYKQKIPFETHLKMKGELLKPEISFDIILPDGNYNVSSDIVTASQAKLEQLRQEPAELNKQVFALLLLNRFIGENPFASESGGTSAESLARQSVSKILSQQLNDLAGELIKGVELEFDLESTDDYTSGTRENRTDLNVGVSKKLLNDRLKVTVGSSFGVEGQERANEESTNIAGDVALDYQLTKDGRYMVRAYRKNEYQVAVEGQVVETGVAFIITMSYNKFRELFHRSAEEKEMIREEKLREEKRKLKEKEEKEKKKLEKNQIDQIEGNEQKT</sequence>
<keyword evidence="2 6" id="KW-0812">Transmembrane</keyword>
<dbReference type="GO" id="GO:0009306">
    <property type="term" value="P:protein secretion"/>
    <property type="evidence" value="ECO:0007669"/>
    <property type="project" value="InterPro"/>
</dbReference>
<evidence type="ECO:0000256" key="5">
    <source>
        <dbReference type="SAM" id="MobiDB-lite"/>
    </source>
</evidence>
<evidence type="ECO:0000313" key="8">
    <source>
        <dbReference type="EMBL" id="CAD0008535.1"/>
    </source>
</evidence>
<protein>
    <recommendedName>
        <fullName evidence="7">Translocation and assembly module TamB C-terminal domain-containing protein</fullName>
    </recommendedName>
</protein>
<feature type="domain" description="Translocation and assembly module TamB C-terminal" evidence="7">
    <location>
        <begin position="1187"/>
        <end position="1626"/>
    </location>
</feature>
<dbReference type="PANTHER" id="PTHR36985:SF1">
    <property type="entry name" value="TRANSLOCATION AND ASSEMBLY MODULE SUBUNIT TAMB"/>
    <property type="match status" value="1"/>
</dbReference>
<keyword evidence="3 6" id="KW-1133">Transmembrane helix</keyword>
<feature type="transmembrane region" description="Helical" evidence="6">
    <location>
        <begin position="12"/>
        <end position="34"/>
    </location>
</feature>
<dbReference type="Pfam" id="PF04357">
    <property type="entry name" value="TamB"/>
    <property type="match status" value="1"/>
</dbReference>
<dbReference type="RefSeq" id="WP_031456748.1">
    <property type="nucleotide sequence ID" value="NZ_CAIJDO010000226.1"/>
</dbReference>
<comment type="subcellular location">
    <subcellularLocation>
        <location evidence="1">Membrane</location>
        <topology evidence="1">Single-pass membrane protein</topology>
    </subcellularLocation>
</comment>
<dbReference type="Pfam" id="PF05359">
    <property type="entry name" value="DUF748"/>
    <property type="match status" value="1"/>
</dbReference>
<evidence type="ECO:0000256" key="1">
    <source>
        <dbReference type="ARBA" id="ARBA00004167"/>
    </source>
</evidence>